<proteinExistence type="predicted"/>
<organism evidence="2 3">
    <name type="scientific">Dorcoceras hygrometricum</name>
    <dbReference type="NCBI Taxonomy" id="472368"/>
    <lineage>
        <taxon>Eukaryota</taxon>
        <taxon>Viridiplantae</taxon>
        <taxon>Streptophyta</taxon>
        <taxon>Embryophyta</taxon>
        <taxon>Tracheophyta</taxon>
        <taxon>Spermatophyta</taxon>
        <taxon>Magnoliopsida</taxon>
        <taxon>eudicotyledons</taxon>
        <taxon>Gunneridae</taxon>
        <taxon>Pentapetalae</taxon>
        <taxon>asterids</taxon>
        <taxon>lamiids</taxon>
        <taxon>Lamiales</taxon>
        <taxon>Gesneriaceae</taxon>
        <taxon>Didymocarpoideae</taxon>
        <taxon>Trichosporeae</taxon>
        <taxon>Loxocarpinae</taxon>
        <taxon>Dorcoceras</taxon>
    </lineage>
</organism>
<protein>
    <submittedName>
        <fullName evidence="2">Uncharacterized protein</fullName>
    </submittedName>
</protein>
<evidence type="ECO:0000313" key="2">
    <source>
        <dbReference type="EMBL" id="KZV43029.1"/>
    </source>
</evidence>
<feature type="compositionally biased region" description="Basic and acidic residues" evidence="1">
    <location>
        <begin position="135"/>
        <end position="153"/>
    </location>
</feature>
<evidence type="ECO:0000256" key="1">
    <source>
        <dbReference type="SAM" id="MobiDB-lite"/>
    </source>
</evidence>
<dbReference type="AlphaFoldDB" id="A0A2Z7C930"/>
<reference evidence="2 3" key="1">
    <citation type="journal article" date="2015" name="Proc. Natl. Acad. Sci. U.S.A.">
        <title>The resurrection genome of Boea hygrometrica: A blueprint for survival of dehydration.</title>
        <authorList>
            <person name="Xiao L."/>
            <person name="Yang G."/>
            <person name="Zhang L."/>
            <person name="Yang X."/>
            <person name="Zhao S."/>
            <person name="Ji Z."/>
            <person name="Zhou Q."/>
            <person name="Hu M."/>
            <person name="Wang Y."/>
            <person name="Chen M."/>
            <person name="Xu Y."/>
            <person name="Jin H."/>
            <person name="Xiao X."/>
            <person name="Hu G."/>
            <person name="Bao F."/>
            <person name="Hu Y."/>
            <person name="Wan P."/>
            <person name="Li L."/>
            <person name="Deng X."/>
            <person name="Kuang T."/>
            <person name="Xiang C."/>
            <person name="Zhu J.K."/>
            <person name="Oliver M.J."/>
            <person name="He Y."/>
        </authorList>
    </citation>
    <scope>NUCLEOTIDE SEQUENCE [LARGE SCALE GENOMIC DNA]</scope>
    <source>
        <strain evidence="3">cv. XS01</strain>
    </source>
</reference>
<dbReference type="Proteomes" id="UP000250235">
    <property type="component" value="Unassembled WGS sequence"/>
</dbReference>
<dbReference type="EMBL" id="KQ998231">
    <property type="protein sequence ID" value="KZV43029.1"/>
    <property type="molecule type" value="Genomic_DNA"/>
</dbReference>
<keyword evidence="3" id="KW-1185">Reference proteome</keyword>
<gene>
    <name evidence="2" type="ORF">F511_21425</name>
</gene>
<dbReference type="OrthoDB" id="914281at2759"/>
<feature type="region of interest" description="Disordered" evidence="1">
    <location>
        <begin position="135"/>
        <end position="183"/>
    </location>
</feature>
<accession>A0A2Z7C930</accession>
<name>A0A2Z7C930_9LAMI</name>
<sequence length="242" mass="26796">MSSIDERLVVETVRSLRSSSSSEDAGTSNPSDKASRKRLLARINVDEARLIAEDALGMRLGRLYFKSLIRPLLGTCPEYDPTAFLNSMSAKCFNAQDLIREDLLCHFGCSRKGIEVEGDLADRIMKAQLLDAFKKQESEASKDSNPRPEERVKEKRKRSSSGSDKHSKKKTSSTVGVDNEARTSPLEQSGIEVTYFITCPVTTTTVTFFQNFAPELDLPVVSSASDQAITEALATNFLQVYK</sequence>
<evidence type="ECO:0000313" key="3">
    <source>
        <dbReference type="Proteomes" id="UP000250235"/>
    </source>
</evidence>